<dbReference type="EMBL" id="JAPQKS010000002">
    <property type="protein sequence ID" value="KAJ5247009.1"/>
    <property type="molecule type" value="Genomic_DNA"/>
</dbReference>
<keyword evidence="1 3" id="KW-0732">Signal</keyword>
<feature type="signal peptide" evidence="3">
    <location>
        <begin position="1"/>
        <end position="23"/>
    </location>
</feature>
<sequence length="252" mass="24395">MRVSIVAAVAFSALVAANNEANAFNNPPGGYQFTAGKPTTLTWNPDTTGSVSLRLQSGSVSTPNSGDVIADSIGNSGSYTWHVPENLVANQKYTIEIIDDSDSNEYNFLPPFTVAGATGSAPASSTSAATTSEAATTTSSEATTSTSASSSSASSSSSSSSSSTVASTSASSTSASSTSASSTSASSSSASTMTTSASSSTTASSSPTPTASSSTAPSSTASESSVPTANAGVVNGVSGGMLAMVAGVFALL</sequence>
<dbReference type="Proteomes" id="UP001150941">
    <property type="component" value="Unassembled WGS sequence"/>
</dbReference>
<evidence type="ECO:0000256" key="3">
    <source>
        <dbReference type="SAM" id="SignalP"/>
    </source>
</evidence>
<dbReference type="PANTHER" id="PTHR40633">
    <property type="entry name" value="MATRIX PROTEIN, PUTATIVE (AFU_ORTHOLOGUE AFUA_8G05410)-RELATED"/>
    <property type="match status" value="1"/>
</dbReference>
<evidence type="ECO:0000259" key="4">
    <source>
        <dbReference type="Pfam" id="PF10342"/>
    </source>
</evidence>
<dbReference type="AlphaFoldDB" id="A0A9W9PHL0"/>
<feature type="chain" id="PRO_5040806078" evidence="3">
    <location>
        <begin position="24"/>
        <end position="252"/>
    </location>
</feature>
<feature type="domain" description="Yeast cell wall synthesis Kre9/Knh1-like N-terminal" evidence="4">
    <location>
        <begin position="27"/>
        <end position="114"/>
    </location>
</feature>
<dbReference type="InterPro" id="IPR052982">
    <property type="entry name" value="SRP1/TIP1-like"/>
</dbReference>
<comment type="caution">
    <text evidence="5">The sequence shown here is derived from an EMBL/GenBank/DDBJ whole genome shotgun (WGS) entry which is preliminary data.</text>
</comment>
<dbReference type="OrthoDB" id="2260257at2759"/>
<gene>
    <name evidence="5" type="ORF">N7468_001992</name>
</gene>
<feature type="region of interest" description="Disordered" evidence="2">
    <location>
        <begin position="117"/>
        <end position="228"/>
    </location>
</feature>
<accession>A0A9W9PHL0</accession>
<evidence type="ECO:0000256" key="2">
    <source>
        <dbReference type="SAM" id="MobiDB-lite"/>
    </source>
</evidence>
<reference evidence="5" key="2">
    <citation type="journal article" date="2023" name="IMA Fungus">
        <title>Comparative genomic study of the Penicillium genus elucidates a diverse pangenome and 15 lateral gene transfer events.</title>
        <authorList>
            <person name="Petersen C."/>
            <person name="Sorensen T."/>
            <person name="Nielsen M.R."/>
            <person name="Sondergaard T.E."/>
            <person name="Sorensen J.L."/>
            <person name="Fitzpatrick D.A."/>
            <person name="Frisvad J.C."/>
            <person name="Nielsen K.L."/>
        </authorList>
    </citation>
    <scope>NUCLEOTIDE SEQUENCE</scope>
    <source>
        <strain evidence="5">IBT 19713</strain>
    </source>
</reference>
<organism evidence="5 6">
    <name type="scientific">Penicillium chermesinum</name>
    <dbReference type="NCBI Taxonomy" id="63820"/>
    <lineage>
        <taxon>Eukaryota</taxon>
        <taxon>Fungi</taxon>
        <taxon>Dikarya</taxon>
        <taxon>Ascomycota</taxon>
        <taxon>Pezizomycotina</taxon>
        <taxon>Eurotiomycetes</taxon>
        <taxon>Eurotiomycetidae</taxon>
        <taxon>Eurotiales</taxon>
        <taxon>Aspergillaceae</taxon>
        <taxon>Penicillium</taxon>
    </lineage>
</organism>
<protein>
    <submittedName>
        <fullName evidence="5">Cell wall protein</fullName>
    </submittedName>
</protein>
<dbReference type="Pfam" id="PF10342">
    <property type="entry name" value="Kre9_KNH"/>
    <property type="match status" value="1"/>
</dbReference>
<dbReference type="GeneID" id="83198592"/>
<evidence type="ECO:0000256" key="1">
    <source>
        <dbReference type="ARBA" id="ARBA00022729"/>
    </source>
</evidence>
<dbReference type="InterPro" id="IPR018466">
    <property type="entry name" value="Kre9/Knh1-like_N"/>
</dbReference>
<dbReference type="RefSeq" id="XP_058334430.1">
    <property type="nucleotide sequence ID" value="XM_058471289.1"/>
</dbReference>
<evidence type="ECO:0000313" key="5">
    <source>
        <dbReference type="EMBL" id="KAJ5247009.1"/>
    </source>
</evidence>
<reference evidence="5" key="1">
    <citation type="submission" date="2022-11" db="EMBL/GenBank/DDBJ databases">
        <authorList>
            <person name="Petersen C."/>
        </authorList>
    </citation>
    <scope>NUCLEOTIDE SEQUENCE</scope>
    <source>
        <strain evidence="5">IBT 19713</strain>
    </source>
</reference>
<keyword evidence="6" id="KW-1185">Reference proteome</keyword>
<proteinExistence type="predicted"/>
<dbReference type="PANTHER" id="PTHR40633:SF5">
    <property type="entry name" value="ANCHORED PROTEIN, PUTATIVE (AFU_ORTHOLOGUE AFUA_8G04370)-RELATED"/>
    <property type="match status" value="1"/>
</dbReference>
<evidence type="ECO:0000313" key="6">
    <source>
        <dbReference type="Proteomes" id="UP001150941"/>
    </source>
</evidence>
<name>A0A9W9PHL0_9EURO</name>